<name>A0A4R4WDC7_9ACTN</name>
<dbReference type="RefSeq" id="WP_132592711.1">
    <property type="nucleotide sequence ID" value="NZ_SMKO01000008.1"/>
</dbReference>
<feature type="compositionally biased region" description="Low complexity" evidence="1">
    <location>
        <begin position="257"/>
        <end position="266"/>
    </location>
</feature>
<feature type="region of interest" description="Disordered" evidence="1">
    <location>
        <begin position="366"/>
        <end position="418"/>
    </location>
</feature>
<dbReference type="InterPro" id="IPR038765">
    <property type="entry name" value="Papain-like_cys_pep_sf"/>
</dbReference>
<organism evidence="3 4">
    <name type="scientific">Nonomuraea deserti</name>
    <dbReference type="NCBI Taxonomy" id="1848322"/>
    <lineage>
        <taxon>Bacteria</taxon>
        <taxon>Bacillati</taxon>
        <taxon>Actinomycetota</taxon>
        <taxon>Actinomycetes</taxon>
        <taxon>Streptosporangiales</taxon>
        <taxon>Streptosporangiaceae</taxon>
        <taxon>Nonomuraea</taxon>
    </lineage>
</organism>
<proteinExistence type="predicted"/>
<evidence type="ECO:0000313" key="3">
    <source>
        <dbReference type="EMBL" id="TDD11420.1"/>
    </source>
</evidence>
<dbReference type="Proteomes" id="UP000295258">
    <property type="component" value="Unassembled WGS sequence"/>
</dbReference>
<sequence>MTPEMQKFIELLERQLGYSEKAGAHTKFGSWYGKNVEFDADYSAAPWCDMMLSWAAHKLGYEEWIGQFAWTVAHAKWFKEQGAWGKKPKPGAIVFYDWSGSNKVSRIDHVGVVTRVEGNTIYTIEGNIDGGVAKRKERDTSKVVGYGYPEEIKERLDEDAAQQAREARKKAEERAEEPSRPGNDVGVLELPADEALSGMIPRAERDEPARAPHSGGRDAAPAPAPSKKAEHEAAVQGSASATGKEPAKKAKHAKPSTADTTAATADPLPTHVDTSATGPIPAVSTPTLVGSALVAALALLAVAKTRRLRAAASGTGTRPARSNAGRRRRRNAAPAPRRRLATRPFDLATDAPELRTTDTAVLRHTTDTTALRSPRHASDTTVLRSPRHAGDTTVLRSPDAAELHTPPRSAAAGGRRAADTGPFTPAFDTAPAETGPLEIVLDTGPLERVVDTGPFERVVIPGATSSFDAFAPTTNATADAFAPLVTVGHPSGVHATYPTTPTGASPQARTGIPAGAPAGTPAGSRTRAPARGRAGTPDAGAIGASGPLSSPTAADWFPGSRLDAPSRGDRPGPTSIDGPDHTFGDDGADRTSGSVPSRTSIGGRDRTSGGPYRGRRRRHERLAEEPAFASDLPSRGRRHRRAQPGSPDAQGPRPGGAPQPARTPYAGRQEPGQPAGRAQSRRSGEGRGGEGFVQDLPLKGHRHRRTTRPDDGRQLAGAGTTRPGKGRHRA</sequence>
<accession>A0A4R4WDC7</accession>
<feature type="compositionally biased region" description="Basic and acidic residues" evidence="1">
    <location>
        <begin position="578"/>
        <end position="589"/>
    </location>
</feature>
<dbReference type="InterPro" id="IPR007921">
    <property type="entry name" value="CHAP_dom"/>
</dbReference>
<feature type="compositionally biased region" description="Low complexity" evidence="1">
    <location>
        <begin position="649"/>
        <end position="662"/>
    </location>
</feature>
<protein>
    <submittedName>
        <fullName evidence="3">CHAP domain-containing protein</fullName>
    </submittedName>
</protein>
<keyword evidence="4" id="KW-1185">Reference proteome</keyword>
<evidence type="ECO:0000313" key="4">
    <source>
        <dbReference type="Proteomes" id="UP000295258"/>
    </source>
</evidence>
<reference evidence="3 4" key="1">
    <citation type="submission" date="2019-03" db="EMBL/GenBank/DDBJ databases">
        <title>Draft genome sequences of novel Actinobacteria.</title>
        <authorList>
            <person name="Sahin N."/>
            <person name="Ay H."/>
            <person name="Saygin H."/>
        </authorList>
    </citation>
    <scope>NUCLEOTIDE SEQUENCE [LARGE SCALE GENOMIC DNA]</scope>
    <source>
        <strain evidence="3 4">KC310</strain>
    </source>
</reference>
<dbReference type="EMBL" id="SMKO01000008">
    <property type="protein sequence ID" value="TDD11420.1"/>
    <property type="molecule type" value="Genomic_DNA"/>
</dbReference>
<feature type="compositionally biased region" description="Polar residues" evidence="1">
    <location>
        <begin position="497"/>
        <end position="508"/>
    </location>
</feature>
<evidence type="ECO:0000259" key="2">
    <source>
        <dbReference type="Pfam" id="PF05257"/>
    </source>
</evidence>
<feature type="region of interest" description="Disordered" evidence="1">
    <location>
        <begin position="497"/>
        <end position="730"/>
    </location>
</feature>
<feature type="region of interest" description="Disordered" evidence="1">
    <location>
        <begin position="206"/>
        <end position="279"/>
    </location>
</feature>
<feature type="region of interest" description="Disordered" evidence="1">
    <location>
        <begin position="156"/>
        <end position="189"/>
    </location>
</feature>
<gene>
    <name evidence="3" type="ORF">E1292_05750</name>
</gene>
<feature type="domain" description="Peptidase C51" evidence="2">
    <location>
        <begin position="42"/>
        <end position="127"/>
    </location>
</feature>
<feature type="region of interest" description="Disordered" evidence="1">
    <location>
        <begin position="308"/>
        <end position="343"/>
    </location>
</feature>
<dbReference type="AlphaFoldDB" id="A0A4R4WDC7"/>
<dbReference type="Pfam" id="PF05257">
    <property type="entry name" value="CHAP"/>
    <property type="match status" value="1"/>
</dbReference>
<feature type="compositionally biased region" description="Basic residues" evidence="1">
    <location>
        <begin position="324"/>
        <end position="341"/>
    </location>
</feature>
<dbReference type="SUPFAM" id="SSF54001">
    <property type="entry name" value="Cysteine proteinases"/>
    <property type="match status" value="1"/>
</dbReference>
<comment type="caution">
    <text evidence="3">The sequence shown here is derived from an EMBL/GenBank/DDBJ whole genome shotgun (WGS) entry which is preliminary data.</text>
</comment>
<dbReference type="Gene3D" id="3.90.1720.10">
    <property type="entry name" value="endopeptidase domain like (from Nostoc punctiforme)"/>
    <property type="match status" value="1"/>
</dbReference>
<evidence type="ECO:0000256" key="1">
    <source>
        <dbReference type="SAM" id="MobiDB-lite"/>
    </source>
</evidence>
<feature type="compositionally biased region" description="Basic and acidic residues" evidence="1">
    <location>
        <begin position="165"/>
        <end position="179"/>
    </location>
</feature>
<feature type="compositionally biased region" description="Low complexity" evidence="1">
    <location>
        <begin position="510"/>
        <end position="541"/>
    </location>
</feature>
<feature type="compositionally biased region" description="Polar residues" evidence="1">
    <location>
        <begin position="591"/>
        <end position="600"/>
    </location>
</feature>